<feature type="transmembrane region" description="Helical" evidence="1">
    <location>
        <begin position="16"/>
        <end position="33"/>
    </location>
</feature>
<keyword evidence="1" id="KW-1133">Transmembrane helix</keyword>
<feature type="transmembrane region" description="Helical" evidence="1">
    <location>
        <begin position="182"/>
        <end position="202"/>
    </location>
</feature>
<protein>
    <submittedName>
        <fullName evidence="2">Uncharacterized protein YacL</fullName>
    </submittedName>
</protein>
<feature type="transmembrane region" description="Helical" evidence="1">
    <location>
        <begin position="151"/>
        <end position="170"/>
    </location>
</feature>
<keyword evidence="3" id="KW-1185">Reference proteome</keyword>
<gene>
    <name evidence="2" type="ORF">J2Z32_001158</name>
</gene>
<organism evidence="2 3">
    <name type="scientific">Paenibacillus turicensis</name>
    <dbReference type="NCBI Taxonomy" id="160487"/>
    <lineage>
        <taxon>Bacteria</taxon>
        <taxon>Bacillati</taxon>
        <taxon>Bacillota</taxon>
        <taxon>Bacilli</taxon>
        <taxon>Bacillales</taxon>
        <taxon>Paenibacillaceae</taxon>
        <taxon>Paenibacillus</taxon>
    </lineage>
</organism>
<dbReference type="RefSeq" id="WP_210088217.1">
    <property type="nucleotide sequence ID" value="NZ_JAGGKG010000004.1"/>
</dbReference>
<evidence type="ECO:0000256" key="1">
    <source>
        <dbReference type="SAM" id="Phobius"/>
    </source>
</evidence>
<dbReference type="InterPro" id="IPR025699">
    <property type="entry name" value="ABC2_memb-like"/>
</dbReference>
<keyword evidence="1" id="KW-0812">Transmembrane</keyword>
<accession>A0ABS4FPN2</accession>
<evidence type="ECO:0000313" key="2">
    <source>
        <dbReference type="EMBL" id="MBP1904535.1"/>
    </source>
</evidence>
<sequence length="212" mass="23550">MKGLLANNFYSTQENIRLSLIIALVVAIAALFLKEASFIPMIIAIQIFVFATNLGASLKMDAASKWNKFEITLPVTRRNIITAKYISFLFLILIGVATSLITVAFQGLWGELNSKMIISGYGYGLQLSFSTIAIVYPLILKLGAEKSETLLFAAAGLSVGLRLLVWYLLFLSDKTTNFKSSIIVDYVSLALALLMFVLSYFLSVRIHRNKEF</sequence>
<proteinExistence type="predicted"/>
<name>A0ABS4FPN2_9BACL</name>
<feature type="transmembrane region" description="Helical" evidence="1">
    <location>
        <begin position="39"/>
        <end position="58"/>
    </location>
</feature>
<dbReference type="Pfam" id="PF13346">
    <property type="entry name" value="ABC2_membrane_5"/>
    <property type="match status" value="1"/>
</dbReference>
<reference evidence="2 3" key="1">
    <citation type="submission" date="2021-03" db="EMBL/GenBank/DDBJ databases">
        <title>Genomic Encyclopedia of Type Strains, Phase IV (KMG-IV): sequencing the most valuable type-strain genomes for metagenomic binning, comparative biology and taxonomic classification.</title>
        <authorList>
            <person name="Goeker M."/>
        </authorList>
    </citation>
    <scope>NUCLEOTIDE SEQUENCE [LARGE SCALE GENOMIC DNA]</scope>
    <source>
        <strain evidence="2 3">DSM 14349</strain>
    </source>
</reference>
<dbReference type="Proteomes" id="UP001519272">
    <property type="component" value="Unassembled WGS sequence"/>
</dbReference>
<evidence type="ECO:0000313" key="3">
    <source>
        <dbReference type="Proteomes" id="UP001519272"/>
    </source>
</evidence>
<dbReference type="EMBL" id="JAGGKG010000004">
    <property type="protein sequence ID" value="MBP1904535.1"/>
    <property type="molecule type" value="Genomic_DNA"/>
</dbReference>
<feature type="transmembrane region" description="Helical" evidence="1">
    <location>
        <begin position="85"/>
        <end position="109"/>
    </location>
</feature>
<feature type="transmembrane region" description="Helical" evidence="1">
    <location>
        <begin position="121"/>
        <end position="139"/>
    </location>
</feature>
<comment type="caution">
    <text evidence="2">The sequence shown here is derived from an EMBL/GenBank/DDBJ whole genome shotgun (WGS) entry which is preliminary data.</text>
</comment>
<keyword evidence="1" id="KW-0472">Membrane</keyword>